<proteinExistence type="predicted"/>
<dbReference type="EMBL" id="CAKLBY020000068">
    <property type="protein sequence ID" value="CAK7923275.1"/>
    <property type="molecule type" value="Genomic_DNA"/>
</dbReference>
<evidence type="ECO:0000313" key="2">
    <source>
        <dbReference type="EMBL" id="CAK7923275.1"/>
    </source>
</evidence>
<dbReference type="PANTHER" id="PTHR11188">
    <property type="entry name" value="ARRESTIN DOMAIN CONTAINING PROTEIN"/>
    <property type="match status" value="1"/>
</dbReference>
<gene>
    <name evidence="2" type="ORF">PM001_LOCUS8425</name>
</gene>
<protein>
    <recommendedName>
        <fullName evidence="1">Arrestin C-terminal-like domain-containing protein</fullName>
    </recommendedName>
</protein>
<dbReference type="InterPro" id="IPR011022">
    <property type="entry name" value="Arrestin_C-like"/>
</dbReference>
<dbReference type="InterPro" id="IPR050357">
    <property type="entry name" value="Arrestin_domain-protein"/>
</dbReference>
<name>A0AAV1TLN1_9STRA</name>
<evidence type="ECO:0000313" key="3">
    <source>
        <dbReference type="Proteomes" id="UP001162060"/>
    </source>
</evidence>
<sequence>MDQLSRALGIGSKGSLRFELDRASYEPGDIVTGRVSLSVSVDVKIKGALVLVVYGEEYVKFNEMHGEMVVPRKYENQLMADQVMLFEESCTSLAVGEYDFPFRYQLRSTLPGTFHIDHRCTPDICDIEAAVKYELRLRVPLKGVLTADIKAKQPLFVNVTQTAQFIQPRTEATVQHAKLCGIIRQGYCEISGTLDSDVCVVNESLQIRVSVTNGSNLDVKSVSVRLNETLVIRANNDRGEIKAQTCLVKKNYHGVKAGATLTDQTYSLDLIGRSERYAVRPPVASSIVKTSHHIEIRCSFLLSPNVHVEIPVKIVASQGREVTRISQEVVMDHMTKTV</sequence>
<dbReference type="Gene3D" id="2.60.40.640">
    <property type="match status" value="2"/>
</dbReference>
<dbReference type="PANTHER" id="PTHR11188:SF17">
    <property type="entry name" value="FI21816P1"/>
    <property type="match status" value="1"/>
</dbReference>
<feature type="domain" description="Arrestin C-terminal-like" evidence="1">
    <location>
        <begin position="188"/>
        <end position="317"/>
    </location>
</feature>
<reference evidence="2" key="1">
    <citation type="submission" date="2024-01" db="EMBL/GenBank/DDBJ databases">
        <authorList>
            <person name="Webb A."/>
        </authorList>
    </citation>
    <scope>NUCLEOTIDE SEQUENCE</scope>
    <source>
        <strain evidence="2">Pm1</strain>
    </source>
</reference>
<dbReference type="AlphaFoldDB" id="A0AAV1TLN1"/>
<dbReference type="GO" id="GO:0015031">
    <property type="term" value="P:protein transport"/>
    <property type="evidence" value="ECO:0007669"/>
    <property type="project" value="TreeGrafter"/>
</dbReference>
<evidence type="ECO:0000259" key="1">
    <source>
        <dbReference type="Pfam" id="PF02752"/>
    </source>
</evidence>
<dbReference type="SUPFAM" id="SSF81296">
    <property type="entry name" value="E set domains"/>
    <property type="match status" value="2"/>
</dbReference>
<dbReference type="Proteomes" id="UP001162060">
    <property type="component" value="Unassembled WGS sequence"/>
</dbReference>
<comment type="caution">
    <text evidence="2">The sequence shown here is derived from an EMBL/GenBank/DDBJ whole genome shotgun (WGS) entry which is preliminary data.</text>
</comment>
<dbReference type="Pfam" id="PF02752">
    <property type="entry name" value="Arrestin_C"/>
    <property type="match status" value="1"/>
</dbReference>
<organism evidence="2 3">
    <name type="scientific">Peronospora matthiolae</name>
    <dbReference type="NCBI Taxonomy" id="2874970"/>
    <lineage>
        <taxon>Eukaryota</taxon>
        <taxon>Sar</taxon>
        <taxon>Stramenopiles</taxon>
        <taxon>Oomycota</taxon>
        <taxon>Peronosporomycetes</taxon>
        <taxon>Peronosporales</taxon>
        <taxon>Peronosporaceae</taxon>
        <taxon>Peronospora</taxon>
    </lineage>
</organism>
<dbReference type="InterPro" id="IPR014756">
    <property type="entry name" value="Ig_E-set"/>
</dbReference>
<dbReference type="InterPro" id="IPR014752">
    <property type="entry name" value="Arrestin-like_C"/>
</dbReference>
<dbReference type="GO" id="GO:0005737">
    <property type="term" value="C:cytoplasm"/>
    <property type="evidence" value="ECO:0007669"/>
    <property type="project" value="TreeGrafter"/>
</dbReference>
<accession>A0AAV1TLN1</accession>